<dbReference type="SUPFAM" id="SSF54506">
    <property type="entry name" value="Diaminopimelate epimerase-like"/>
    <property type="match status" value="1"/>
</dbReference>
<dbReference type="AlphaFoldDB" id="A0A2T5IYS0"/>
<dbReference type="Pfam" id="PF02567">
    <property type="entry name" value="PhzC-PhzF"/>
    <property type="match status" value="1"/>
</dbReference>
<dbReference type="GO" id="GO:0005737">
    <property type="term" value="C:cytoplasm"/>
    <property type="evidence" value="ECO:0007669"/>
    <property type="project" value="TreeGrafter"/>
</dbReference>
<dbReference type="PIRSF" id="PIRSF016184">
    <property type="entry name" value="PhzC_PhzF"/>
    <property type="match status" value="1"/>
</dbReference>
<dbReference type="Gene3D" id="3.10.310.10">
    <property type="entry name" value="Diaminopimelate Epimerase, Chain A, domain 1"/>
    <property type="match status" value="2"/>
</dbReference>
<name>A0A2T5IYS0_9GAMM</name>
<sequence>MTIPFYQVDAFTDERFKGNPAAICVLDKWPTRSCLQAIAAENNLSETAFICAQSAGYAIRWFTPTTEVDLCGHATLAAAYVVFNHLNPQLSRVDFNSRSGLLTVYKDESGWLTMNFPSRPAQVCAPPPALIAGLGHSPDLTLVADDYLAVFEDEATIRALQPDFELLKQLDKRGVIVTARGTDCDVVSRFFAPNYGINEDPVTGSAHCTLTPYWCEQLHTNDLVAKQISARTGSIRCELRDNRVWLSGQAVLVIEGVLHYG</sequence>
<gene>
    <name evidence="4" type="ORF">C8N29_10973</name>
</gene>
<dbReference type="EMBL" id="QAON01000009">
    <property type="protein sequence ID" value="PTQ89052.1"/>
    <property type="molecule type" value="Genomic_DNA"/>
</dbReference>
<dbReference type="RefSeq" id="WP_107865965.1">
    <property type="nucleotide sequence ID" value="NZ_QAON01000009.1"/>
</dbReference>
<dbReference type="OrthoDB" id="9788221at2"/>
<dbReference type="NCBIfam" id="TIGR00654">
    <property type="entry name" value="PhzF_family"/>
    <property type="match status" value="1"/>
</dbReference>
<evidence type="ECO:0000256" key="1">
    <source>
        <dbReference type="ARBA" id="ARBA00008270"/>
    </source>
</evidence>
<comment type="caution">
    <text evidence="4">The sequence shown here is derived from an EMBL/GenBank/DDBJ whole genome shotgun (WGS) entry which is preliminary data.</text>
</comment>
<evidence type="ECO:0000256" key="3">
    <source>
        <dbReference type="PIRSR" id="PIRSR016184-1"/>
    </source>
</evidence>
<organism evidence="4 5">
    <name type="scientific">Agitococcus lubricus</name>
    <dbReference type="NCBI Taxonomy" id="1077255"/>
    <lineage>
        <taxon>Bacteria</taxon>
        <taxon>Pseudomonadati</taxon>
        <taxon>Pseudomonadota</taxon>
        <taxon>Gammaproteobacteria</taxon>
        <taxon>Moraxellales</taxon>
        <taxon>Moraxellaceae</taxon>
        <taxon>Agitococcus</taxon>
    </lineage>
</organism>
<dbReference type="Proteomes" id="UP000244223">
    <property type="component" value="Unassembled WGS sequence"/>
</dbReference>
<comment type="similarity">
    <text evidence="1">Belongs to the PhzF family.</text>
</comment>
<dbReference type="PANTHER" id="PTHR13774:SF17">
    <property type="entry name" value="PHENAZINE BIOSYNTHESIS-LIKE DOMAIN-CONTAINING PROTEIN"/>
    <property type="match status" value="1"/>
</dbReference>
<dbReference type="InterPro" id="IPR003719">
    <property type="entry name" value="Phenazine_PhzF-like"/>
</dbReference>
<keyword evidence="5" id="KW-1185">Reference proteome</keyword>
<keyword evidence="2" id="KW-0413">Isomerase</keyword>
<dbReference type="PANTHER" id="PTHR13774">
    <property type="entry name" value="PHENAZINE BIOSYNTHESIS PROTEIN"/>
    <property type="match status" value="1"/>
</dbReference>
<accession>A0A2T5IYS0</accession>
<protein>
    <submittedName>
        <fullName evidence="4">PhzF family phenazine biosynthesis protein</fullName>
    </submittedName>
</protein>
<feature type="active site" evidence="3">
    <location>
        <position position="46"/>
    </location>
</feature>
<dbReference type="GO" id="GO:0016853">
    <property type="term" value="F:isomerase activity"/>
    <property type="evidence" value="ECO:0007669"/>
    <property type="project" value="UniProtKB-KW"/>
</dbReference>
<proteinExistence type="inferred from homology"/>
<evidence type="ECO:0000313" key="4">
    <source>
        <dbReference type="EMBL" id="PTQ89052.1"/>
    </source>
</evidence>
<evidence type="ECO:0000313" key="5">
    <source>
        <dbReference type="Proteomes" id="UP000244223"/>
    </source>
</evidence>
<evidence type="ECO:0000256" key="2">
    <source>
        <dbReference type="ARBA" id="ARBA00023235"/>
    </source>
</evidence>
<reference evidence="4 5" key="1">
    <citation type="submission" date="2018-04" db="EMBL/GenBank/DDBJ databases">
        <title>Genomic Encyclopedia of Archaeal and Bacterial Type Strains, Phase II (KMG-II): from individual species to whole genera.</title>
        <authorList>
            <person name="Goeker M."/>
        </authorList>
    </citation>
    <scope>NUCLEOTIDE SEQUENCE [LARGE SCALE GENOMIC DNA]</scope>
    <source>
        <strain evidence="4 5">DSM 5822</strain>
    </source>
</reference>